<dbReference type="SMART" id="SM00387">
    <property type="entry name" value="HATPase_c"/>
    <property type="match status" value="1"/>
</dbReference>
<dbReference type="EMBL" id="JAXAVX010000007">
    <property type="protein sequence ID" value="MDX8152585.1"/>
    <property type="molecule type" value="Genomic_DNA"/>
</dbReference>
<dbReference type="InterPro" id="IPR011712">
    <property type="entry name" value="Sig_transdc_His_kin_sub3_dim/P"/>
</dbReference>
<dbReference type="Pfam" id="PF07730">
    <property type="entry name" value="HisKA_3"/>
    <property type="match status" value="1"/>
</dbReference>
<keyword evidence="12" id="KW-0472">Membrane</keyword>
<dbReference type="Gene3D" id="3.30.565.10">
    <property type="entry name" value="Histidine kinase-like ATPase, C-terminal domain"/>
    <property type="match status" value="1"/>
</dbReference>
<evidence type="ECO:0000256" key="10">
    <source>
        <dbReference type="ARBA" id="ARBA00022989"/>
    </source>
</evidence>
<evidence type="ECO:0000256" key="6">
    <source>
        <dbReference type="ARBA" id="ARBA00022692"/>
    </source>
</evidence>
<keyword evidence="9" id="KW-0067">ATP-binding</keyword>
<dbReference type="InterPro" id="IPR003594">
    <property type="entry name" value="HATPase_dom"/>
</dbReference>
<protein>
    <recommendedName>
        <fullName evidence="3">histidine kinase</fullName>
        <ecNumber evidence="3">2.7.13.3</ecNumber>
    </recommendedName>
</protein>
<comment type="catalytic activity">
    <reaction evidence="1">
        <text>ATP + protein L-histidine = ADP + protein N-phospho-L-histidine.</text>
        <dbReference type="EC" id="2.7.13.3"/>
    </reaction>
</comment>
<keyword evidence="10 12" id="KW-1133">Transmembrane helix</keyword>
<evidence type="ECO:0000256" key="5">
    <source>
        <dbReference type="ARBA" id="ARBA00022679"/>
    </source>
</evidence>
<keyword evidence="11" id="KW-0902">Two-component regulatory system</keyword>
<dbReference type="SUPFAM" id="SSF55874">
    <property type="entry name" value="ATPase domain of HSP90 chaperone/DNA topoisomerase II/histidine kinase"/>
    <property type="match status" value="1"/>
</dbReference>
<dbReference type="EC" id="2.7.13.3" evidence="3"/>
<evidence type="ECO:0000313" key="15">
    <source>
        <dbReference type="Proteomes" id="UP001277761"/>
    </source>
</evidence>
<evidence type="ECO:0000256" key="11">
    <source>
        <dbReference type="ARBA" id="ARBA00023012"/>
    </source>
</evidence>
<keyword evidence="7" id="KW-0547">Nucleotide-binding</keyword>
<reference evidence="14 15" key="1">
    <citation type="submission" date="2023-11" db="EMBL/GenBank/DDBJ databases">
        <authorList>
            <person name="Xu M."/>
            <person name="Jiang T."/>
        </authorList>
    </citation>
    <scope>NUCLEOTIDE SEQUENCE [LARGE SCALE GENOMIC DNA]</scope>
    <source>
        <strain evidence="14 15">SD</strain>
    </source>
</reference>
<accession>A0ABU4VP93</accession>
<keyword evidence="5" id="KW-0808">Transferase</keyword>
<evidence type="ECO:0000313" key="14">
    <source>
        <dbReference type="EMBL" id="MDX8152585.1"/>
    </source>
</evidence>
<evidence type="ECO:0000259" key="13">
    <source>
        <dbReference type="PROSITE" id="PS50885"/>
    </source>
</evidence>
<keyword evidence="4" id="KW-0597">Phosphoprotein</keyword>
<evidence type="ECO:0000256" key="7">
    <source>
        <dbReference type="ARBA" id="ARBA00022741"/>
    </source>
</evidence>
<keyword evidence="8 14" id="KW-0418">Kinase</keyword>
<evidence type="ECO:0000256" key="9">
    <source>
        <dbReference type="ARBA" id="ARBA00022840"/>
    </source>
</evidence>
<feature type="transmembrane region" description="Helical" evidence="12">
    <location>
        <begin position="12"/>
        <end position="35"/>
    </location>
</feature>
<dbReference type="PANTHER" id="PTHR24421:SF10">
    <property type="entry name" value="NITRATE_NITRITE SENSOR PROTEIN NARQ"/>
    <property type="match status" value="1"/>
</dbReference>
<evidence type="ECO:0000256" key="3">
    <source>
        <dbReference type="ARBA" id="ARBA00012438"/>
    </source>
</evidence>
<dbReference type="GO" id="GO:0016301">
    <property type="term" value="F:kinase activity"/>
    <property type="evidence" value="ECO:0007669"/>
    <property type="project" value="UniProtKB-KW"/>
</dbReference>
<comment type="subcellular location">
    <subcellularLocation>
        <location evidence="2">Membrane</location>
    </subcellularLocation>
</comment>
<organism evidence="14 15">
    <name type="scientific">Patulibacter brassicae</name>
    <dbReference type="NCBI Taxonomy" id="1705717"/>
    <lineage>
        <taxon>Bacteria</taxon>
        <taxon>Bacillati</taxon>
        <taxon>Actinomycetota</taxon>
        <taxon>Thermoleophilia</taxon>
        <taxon>Solirubrobacterales</taxon>
        <taxon>Patulibacteraceae</taxon>
        <taxon>Patulibacter</taxon>
    </lineage>
</organism>
<keyword evidence="6 12" id="KW-0812">Transmembrane</keyword>
<comment type="caution">
    <text evidence="14">The sequence shown here is derived from an EMBL/GenBank/DDBJ whole genome shotgun (WGS) entry which is preliminary data.</text>
</comment>
<feature type="domain" description="HAMP" evidence="13">
    <location>
        <begin position="63"/>
        <end position="118"/>
    </location>
</feature>
<dbReference type="PROSITE" id="PS50885">
    <property type="entry name" value="HAMP"/>
    <property type="match status" value="1"/>
</dbReference>
<evidence type="ECO:0000256" key="8">
    <source>
        <dbReference type="ARBA" id="ARBA00022777"/>
    </source>
</evidence>
<evidence type="ECO:0000256" key="4">
    <source>
        <dbReference type="ARBA" id="ARBA00022553"/>
    </source>
</evidence>
<feature type="transmembrane region" description="Helical" evidence="12">
    <location>
        <begin position="41"/>
        <end position="62"/>
    </location>
</feature>
<sequence>MDLLVRMPLARQIFLVASTVLVAVTAVLALLPVRISSPPGAADLATVLGALAVVLLTIYLALRRLLAPLHRLAHAMETVDPLRPDPGLREWVAPDDRDVDQLFDAFEAMLERFRVERLHSDRRTAAAQEAERRSVAGEIHDEIGQTLTALSLQLERATMDGDQRELAQRTVGRALRDVRSIAHRLRPEGLDDLGLVNALIALCVRVQDESGLPVLRDLDPLDVDLDPDVALALYRIAQEALTNAIRHAGATRVRVTLRSDDDGVTLRVADDGRGVHGPVPGVGGIAGMRERARLVHATLELQAGDPGTVVVCRRPPREAGA</sequence>
<dbReference type="InterPro" id="IPR003660">
    <property type="entry name" value="HAMP_dom"/>
</dbReference>
<dbReference type="PANTHER" id="PTHR24421">
    <property type="entry name" value="NITRATE/NITRITE SENSOR PROTEIN NARX-RELATED"/>
    <property type="match status" value="1"/>
</dbReference>
<dbReference type="InterPro" id="IPR036890">
    <property type="entry name" value="HATPase_C_sf"/>
</dbReference>
<name>A0ABU4VP93_9ACTN</name>
<gene>
    <name evidence="14" type="ORF">SK069_13345</name>
</gene>
<evidence type="ECO:0000256" key="12">
    <source>
        <dbReference type="SAM" id="Phobius"/>
    </source>
</evidence>
<dbReference type="Gene3D" id="1.20.5.1930">
    <property type="match status" value="1"/>
</dbReference>
<evidence type="ECO:0000256" key="1">
    <source>
        <dbReference type="ARBA" id="ARBA00000085"/>
    </source>
</evidence>
<proteinExistence type="predicted"/>
<dbReference type="Pfam" id="PF02518">
    <property type="entry name" value="HATPase_c"/>
    <property type="match status" value="1"/>
</dbReference>
<dbReference type="CDD" id="cd16917">
    <property type="entry name" value="HATPase_UhpB-NarQ-NarX-like"/>
    <property type="match status" value="1"/>
</dbReference>
<evidence type="ECO:0000256" key="2">
    <source>
        <dbReference type="ARBA" id="ARBA00004370"/>
    </source>
</evidence>
<dbReference type="RefSeq" id="WP_319954741.1">
    <property type="nucleotide sequence ID" value="NZ_JAXAVX010000007.1"/>
</dbReference>
<dbReference type="InterPro" id="IPR050482">
    <property type="entry name" value="Sensor_HK_TwoCompSys"/>
</dbReference>
<keyword evidence="15" id="KW-1185">Reference proteome</keyword>
<dbReference type="Proteomes" id="UP001277761">
    <property type="component" value="Unassembled WGS sequence"/>
</dbReference>